<geneLocation type="plasmid" evidence="2"/>
<dbReference type="Proteomes" id="UP000031449">
    <property type="component" value="Plasmid unnamed"/>
</dbReference>
<dbReference type="BioCyc" id="JESP1508404:G14D9-13217-MONOMER"/>
<dbReference type="KEGG" id="jeo:JMA_39330"/>
<accession>A0A0B5ASZ8</accession>
<organism evidence="1 2">
    <name type="scientific">Jeotgalibacillus malaysiensis</name>
    <dbReference type="NCBI Taxonomy" id="1508404"/>
    <lineage>
        <taxon>Bacteria</taxon>
        <taxon>Bacillati</taxon>
        <taxon>Bacillota</taxon>
        <taxon>Bacilli</taxon>
        <taxon>Bacillales</taxon>
        <taxon>Caryophanaceae</taxon>
        <taxon>Jeotgalibacillus</taxon>
    </lineage>
</organism>
<dbReference type="AlphaFoldDB" id="A0A0B5ASZ8"/>
<keyword evidence="1" id="KW-0614">Plasmid</keyword>
<reference evidence="1 2" key="1">
    <citation type="submission" date="2014-08" db="EMBL/GenBank/DDBJ databases">
        <title>Complete genome of a marine bacteria Jeotgalibacillus malaysiensis.</title>
        <authorList>
            <person name="Yaakop A.S."/>
            <person name="Chan K.-G."/>
            <person name="Goh K.M."/>
        </authorList>
    </citation>
    <scope>NUCLEOTIDE SEQUENCE [LARGE SCALE GENOMIC DNA]</scope>
    <source>
        <strain evidence="1 2">D5</strain>
        <plasmid evidence="2">Plasmid</plasmid>
    </source>
</reference>
<sequence>MLALTRNSDFLGIVGCRTKTSIQGQVVCIGDVVKISKGDNHNESEGVVGIFEDKISVMGFARTPLSQLPVKEITLSHTELSEGDEVSFGIRVKTFSE</sequence>
<dbReference type="HOGENOM" id="CLU_2342987_0_0_9"/>
<protein>
    <submittedName>
        <fullName evidence="1">Uncharacterized protein</fullName>
    </submittedName>
</protein>
<name>A0A0B5ASZ8_9BACL</name>
<dbReference type="EMBL" id="CP009417">
    <property type="protein sequence ID" value="AJD93251.1"/>
    <property type="molecule type" value="Genomic_DNA"/>
</dbReference>
<proteinExistence type="predicted"/>
<evidence type="ECO:0000313" key="1">
    <source>
        <dbReference type="EMBL" id="AJD93251.1"/>
    </source>
</evidence>
<gene>
    <name evidence="1" type="ORF">JMA_39330</name>
</gene>
<keyword evidence="2" id="KW-1185">Reference proteome</keyword>
<evidence type="ECO:0000313" key="2">
    <source>
        <dbReference type="Proteomes" id="UP000031449"/>
    </source>
</evidence>